<reference evidence="2 3" key="1">
    <citation type="submission" date="2020-04" db="EMBL/GenBank/DDBJ databases">
        <authorList>
            <person name="De Canck E."/>
        </authorList>
    </citation>
    <scope>NUCLEOTIDE SEQUENCE [LARGE SCALE GENOMIC DNA]</scope>
    <source>
        <strain evidence="2 3">LMG 29739</strain>
    </source>
</reference>
<evidence type="ECO:0000256" key="1">
    <source>
        <dbReference type="SAM" id="Phobius"/>
    </source>
</evidence>
<name>A0A6J5D0Z1_9BURK</name>
<keyword evidence="1" id="KW-1133">Transmembrane helix</keyword>
<dbReference type="RefSeq" id="WP_175109130.1">
    <property type="nucleotide sequence ID" value="NZ_CADIKF010000002.1"/>
</dbReference>
<organism evidence="2 3">
    <name type="scientific">Paraburkholderia solisilvae</name>
    <dbReference type="NCBI Taxonomy" id="624376"/>
    <lineage>
        <taxon>Bacteria</taxon>
        <taxon>Pseudomonadati</taxon>
        <taxon>Pseudomonadota</taxon>
        <taxon>Betaproteobacteria</taxon>
        <taxon>Burkholderiales</taxon>
        <taxon>Burkholderiaceae</taxon>
        <taxon>Paraburkholderia</taxon>
    </lineage>
</organism>
<keyword evidence="3" id="KW-1185">Reference proteome</keyword>
<gene>
    <name evidence="2" type="ORF">LMG29739_00459</name>
</gene>
<evidence type="ECO:0000313" key="3">
    <source>
        <dbReference type="Proteomes" id="UP000494329"/>
    </source>
</evidence>
<dbReference type="Pfam" id="PF11177">
    <property type="entry name" value="DUF2964"/>
    <property type="match status" value="1"/>
</dbReference>
<protein>
    <recommendedName>
        <fullName evidence="4">DUF2964 domain-containing protein</fullName>
    </recommendedName>
</protein>
<keyword evidence="1" id="KW-0472">Membrane</keyword>
<sequence length="73" mass="7909">MKKSERRVAIALVGVAIWLGGLYAAIHGLVFDKLAEFRYGALAIFVGIAIAVIALNLISIRRSPEKKQKSTQG</sequence>
<dbReference type="AlphaFoldDB" id="A0A6J5D0Z1"/>
<feature type="transmembrane region" description="Helical" evidence="1">
    <location>
        <begin position="40"/>
        <end position="60"/>
    </location>
</feature>
<accession>A0A6J5D0Z1</accession>
<evidence type="ECO:0000313" key="2">
    <source>
        <dbReference type="EMBL" id="CAB3748030.1"/>
    </source>
</evidence>
<dbReference type="Proteomes" id="UP000494329">
    <property type="component" value="Unassembled WGS sequence"/>
</dbReference>
<dbReference type="InterPro" id="IPR021347">
    <property type="entry name" value="DUF2964"/>
</dbReference>
<proteinExistence type="predicted"/>
<evidence type="ECO:0008006" key="4">
    <source>
        <dbReference type="Google" id="ProtNLM"/>
    </source>
</evidence>
<dbReference type="EMBL" id="CADIKF010000002">
    <property type="protein sequence ID" value="CAB3748030.1"/>
    <property type="molecule type" value="Genomic_DNA"/>
</dbReference>
<keyword evidence="1" id="KW-0812">Transmembrane</keyword>